<dbReference type="SUPFAM" id="SSF51658">
    <property type="entry name" value="Xylose isomerase-like"/>
    <property type="match status" value="1"/>
</dbReference>
<gene>
    <name evidence="2" type="ORF">GOB81_06295</name>
</gene>
<evidence type="ECO:0000313" key="2">
    <source>
        <dbReference type="EMBL" id="NHN88236.1"/>
    </source>
</evidence>
<proteinExistence type="predicted"/>
<name>A0ABX0K094_9PROT</name>
<organism evidence="2 3">
    <name type="scientific">Acetobacter conturbans</name>
    <dbReference type="NCBI Taxonomy" id="1737472"/>
    <lineage>
        <taxon>Bacteria</taxon>
        <taxon>Pseudomonadati</taxon>
        <taxon>Pseudomonadota</taxon>
        <taxon>Alphaproteobacteria</taxon>
        <taxon>Acetobacterales</taxon>
        <taxon>Acetobacteraceae</taxon>
        <taxon>Acetobacter</taxon>
    </lineage>
</organism>
<dbReference type="Pfam" id="PF01261">
    <property type="entry name" value="AP_endonuc_2"/>
    <property type="match status" value="1"/>
</dbReference>
<evidence type="ECO:0000259" key="1">
    <source>
        <dbReference type="Pfam" id="PF01261"/>
    </source>
</evidence>
<reference evidence="2 3" key="1">
    <citation type="journal article" date="2020" name="Int. J. Syst. Evol. Microbiol.">
        <title>Novel acetic acid bacteria from cider fermentations: Acetobacter conturbans sp. nov. and Acetobacter fallax sp. nov.</title>
        <authorList>
            <person name="Sombolestani A.S."/>
            <person name="Cleenwerck I."/>
            <person name="Cnockaert M."/>
            <person name="Borremans W."/>
            <person name="Wieme A.D."/>
            <person name="De Vuyst L."/>
            <person name="Vandamme P."/>
        </authorList>
    </citation>
    <scope>NUCLEOTIDE SEQUENCE [LARGE SCALE GENOMIC DNA]</scope>
    <source>
        <strain evidence="2 3">LMG 1627</strain>
    </source>
</reference>
<dbReference type="InterPro" id="IPR036237">
    <property type="entry name" value="Xyl_isomerase-like_sf"/>
</dbReference>
<keyword evidence="3" id="KW-1185">Reference proteome</keyword>
<protein>
    <submittedName>
        <fullName evidence="2">TIM barrel protein</fullName>
    </submittedName>
</protein>
<dbReference type="InterPro" id="IPR013022">
    <property type="entry name" value="Xyl_isomerase-like_TIM-brl"/>
</dbReference>
<sequence length="284" mass="32634">MKLELFRTLWGDQRDWQDIIPEIREAGFTGIEARIPGEASVCKEKALVLQNEGIPYIAIALTGGGVIPRQSATMDEHLDDLRDALRRADVMHPHFINVLGGNDRWSAAQQADFINAAHEIGRDHGCKCVFETHRSRILFSPWITLDVLRQCPDAEFTADISHWVVVCERLLNDPFDNFDAFINRVHHVQARTGYDQGPQTPHPGAPEYKDALNFHQDFWKSIWESQRRRGYTVTTMTPEFGPDGYLHTLPFTNAPVADLWELNRWIGTEEKRLFDVWSQEKQEA</sequence>
<dbReference type="Gene3D" id="3.20.20.150">
    <property type="entry name" value="Divalent-metal-dependent TIM barrel enzymes"/>
    <property type="match status" value="1"/>
</dbReference>
<feature type="domain" description="Xylose isomerase-like TIM barrel" evidence="1">
    <location>
        <begin position="22"/>
        <end position="190"/>
    </location>
</feature>
<dbReference type="RefSeq" id="WP_173569503.1">
    <property type="nucleotide sequence ID" value="NZ_WOSY01000004.1"/>
</dbReference>
<comment type="caution">
    <text evidence="2">The sequence shown here is derived from an EMBL/GenBank/DDBJ whole genome shotgun (WGS) entry which is preliminary data.</text>
</comment>
<accession>A0ABX0K094</accession>
<dbReference type="EMBL" id="WOSY01000004">
    <property type="protein sequence ID" value="NHN88236.1"/>
    <property type="molecule type" value="Genomic_DNA"/>
</dbReference>
<evidence type="ECO:0000313" key="3">
    <source>
        <dbReference type="Proteomes" id="UP000631653"/>
    </source>
</evidence>
<dbReference type="Proteomes" id="UP000631653">
    <property type="component" value="Unassembled WGS sequence"/>
</dbReference>